<keyword evidence="2" id="KW-1185">Reference proteome</keyword>
<dbReference type="AlphaFoldDB" id="A0ABD3TGR9"/>
<comment type="caution">
    <text evidence="1">The sequence shown here is derived from an EMBL/GenBank/DDBJ whole genome shotgun (WGS) entry which is preliminary data.</text>
</comment>
<evidence type="ECO:0008006" key="3">
    <source>
        <dbReference type="Google" id="ProtNLM"/>
    </source>
</evidence>
<proteinExistence type="predicted"/>
<dbReference type="PROSITE" id="PS50096">
    <property type="entry name" value="IQ"/>
    <property type="match status" value="3"/>
</dbReference>
<dbReference type="InterPro" id="IPR000048">
    <property type="entry name" value="IQ_motif_EF-hand-BS"/>
</dbReference>
<sequence length="599" mass="69648">MSAVSTPGRSPGRSPTRDRRVLILAAEVAETKDRRVPSLLLTLREILDSAQTTSQDGKRIRKEIVEYNLLEVLILVLKQDFSVVDGEWTTAAKLSAILSHVCIGMDLPGKEMQSFKDNQLPLITDNLFLVARRVQARYCKLPNRAVNDKERTLLLSNLKTVLEALTYLASGYLEVTSKIMESPWLLQLLITDDAETVTQVMDMLQKVIRANWVVLKKINQKTLYSIMDELIYKLSVDSNVNVGASATKCVLSICEYHKLMVEILCTRYRGLRPLLGKWDGRGFSRDLKNLLLLLEAGTAEQAQNKIYNQAAIVVQAYWKGYITRKKLNRANKSFSKFQKAFRNQREQKEQMKFTRQMESDAEYLGKLNRKKIMRDFKQRQLHTIEILPAAKVEKYLQNEQTQAAIQIQRYWKGYNERMKISGRRDLAQQTRAAIKIQRGVRTWLERRDAKRGDIPVHLRPPGLTDERRQELHQYIVDWREENPSKHKTREEIEKIHTQAQSLLNRYYLNVKKNRKAQQIRETLIARVDTDSELVSLAPDLSHVTQKDVEMFSSRSVPVATKARVNHMEQLRIMKLPWYRKLGDEYQDTVIEEEEDFLLF</sequence>
<dbReference type="InterPro" id="IPR016024">
    <property type="entry name" value="ARM-type_fold"/>
</dbReference>
<gene>
    <name evidence="1" type="ORF">ACJMK2_021287</name>
</gene>
<dbReference type="PANTHER" id="PTHR15673:SF2">
    <property type="entry name" value="IQ CALMODULIN-BINDING MOTIF-CONTAINING PROTEIN 1"/>
    <property type="match status" value="1"/>
</dbReference>
<dbReference type="Pfam" id="PF00612">
    <property type="entry name" value="IQ"/>
    <property type="match status" value="3"/>
</dbReference>
<reference evidence="1 2" key="1">
    <citation type="submission" date="2024-11" db="EMBL/GenBank/DDBJ databases">
        <title>Chromosome-level genome assembly of the freshwater bivalve Anodonta woodiana.</title>
        <authorList>
            <person name="Chen X."/>
        </authorList>
    </citation>
    <scope>NUCLEOTIDE SEQUENCE [LARGE SCALE GENOMIC DNA]</scope>
    <source>
        <strain evidence="1">MN2024</strain>
        <tissue evidence="1">Gills</tissue>
    </source>
</reference>
<organism evidence="1 2">
    <name type="scientific">Sinanodonta woodiana</name>
    <name type="common">Chinese pond mussel</name>
    <name type="synonym">Anodonta woodiana</name>
    <dbReference type="NCBI Taxonomy" id="1069815"/>
    <lineage>
        <taxon>Eukaryota</taxon>
        <taxon>Metazoa</taxon>
        <taxon>Spiralia</taxon>
        <taxon>Lophotrochozoa</taxon>
        <taxon>Mollusca</taxon>
        <taxon>Bivalvia</taxon>
        <taxon>Autobranchia</taxon>
        <taxon>Heteroconchia</taxon>
        <taxon>Palaeoheterodonta</taxon>
        <taxon>Unionida</taxon>
        <taxon>Unionoidea</taxon>
        <taxon>Unionidae</taxon>
        <taxon>Unioninae</taxon>
        <taxon>Sinanodonta</taxon>
    </lineage>
</organism>
<name>A0ABD3TGR9_SINWO</name>
<evidence type="ECO:0000313" key="1">
    <source>
        <dbReference type="EMBL" id="KAL3835816.1"/>
    </source>
</evidence>
<dbReference type="EMBL" id="JBJQND010000018">
    <property type="protein sequence ID" value="KAL3835816.1"/>
    <property type="molecule type" value="Genomic_DNA"/>
</dbReference>
<dbReference type="PANTHER" id="PTHR15673">
    <property type="entry name" value="IQ CALMODULIN-BINDING MOTIF CONTAINING PROTEIN 1"/>
    <property type="match status" value="1"/>
</dbReference>
<dbReference type="Gene3D" id="1.20.5.190">
    <property type="match status" value="2"/>
</dbReference>
<protein>
    <recommendedName>
        <fullName evidence="3">IQ calmodulin-binding motif-containing protein 1</fullName>
    </recommendedName>
</protein>
<accession>A0ABD3TGR9</accession>
<dbReference type="Proteomes" id="UP001634394">
    <property type="component" value="Unassembled WGS sequence"/>
</dbReference>
<dbReference type="InterPro" id="IPR028765">
    <property type="entry name" value="IQCB1"/>
</dbReference>
<evidence type="ECO:0000313" key="2">
    <source>
        <dbReference type="Proteomes" id="UP001634394"/>
    </source>
</evidence>
<dbReference type="SUPFAM" id="SSF48371">
    <property type="entry name" value="ARM repeat"/>
    <property type="match status" value="1"/>
</dbReference>
<dbReference type="SMART" id="SM00015">
    <property type="entry name" value="IQ"/>
    <property type="match status" value="4"/>
</dbReference>